<feature type="domain" description="DAHP synthetase I/KDSA" evidence="2">
    <location>
        <begin position="110"/>
        <end position="297"/>
    </location>
</feature>
<dbReference type="RefSeq" id="WP_012610804.1">
    <property type="nucleotide sequence ID" value="NC_011768.1"/>
</dbReference>
<dbReference type="AlphaFoldDB" id="B8FAS4"/>
<reference evidence="3 4" key="1">
    <citation type="journal article" date="2012" name="Environ. Microbiol.">
        <title>The genome sequence of Desulfatibacillum alkenivorans AK-01: a blueprint for anaerobic alkane oxidation.</title>
        <authorList>
            <person name="Callaghan A.V."/>
            <person name="Morris B.E."/>
            <person name="Pereira I.A."/>
            <person name="McInerney M.J."/>
            <person name="Austin R.N."/>
            <person name="Groves J.T."/>
            <person name="Kukor J.J."/>
            <person name="Suflita J.M."/>
            <person name="Young L.Y."/>
            <person name="Zylstra G.J."/>
            <person name="Wawrik B."/>
        </authorList>
    </citation>
    <scope>NUCLEOTIDE SEQUENCE [LARGE SCALE GENOMIC DNA]</scope>
    <source>
        <strain evidence="3 4">AK-01</strain>
    </source>
</reference>
<feature type="domain" description="DAHP synthetase I/KDSA" evidence="2">
    <location>
        <begin position="29"/>
        <end position="79"/>
    </location>
</feature>
<dbReference type="PANTHER" id="PTHR43018">
    <property type="entry name" value="PHOSPHO-2-DEHYDRO-3-DEOXYHEPTONATE ALDOLASE"/>
    <property type="match status" value="1"/>
</dbReference>
<dbReference type="Pfam" id="PF00793">
    <property type="entry name" value="DAHP_synth_1"/>
    <property type="match status" value="2"/>
</dbReference>
<sequence length="306" mass="33696">MKDISQADQENNIPLSTARNYERKIMAGDVQVGGKDLAIMAGPCTVESKTQIFEAAKAVSEAGAKMIRGGVYKPLTFPYGDPLGQPDADSGLPANERMRVVPRSEQDQAAEKRLGYMKEAAEKYGLAVISEIMYADTMDMMSQYVDMFQVGYRHMFNMDLVEALATSDKPILLKRHYGESLRSLLGVCEHFDARGKHDYAICERGVTVPHTHNVNSRAILDIQAIPAMAEYAPSVPVIIDPSHATFKRSYVAAMSRAAIAAGAHGLLIEVHPDPENAWIDPLQALGFSDFEKLMREIEAIHKIING</sequence>
<evidence type="ECO:0000313" key="3">
    <source>
        <dbReference type="EMBL" id="ACL03370.1"/>
    </source>
</evidence>
<dbReference type="InterPro" id="IPR006218">
    <property type="entry name" value="DAHP1/KDSA"/>
</dbReference>
<dbReference type="EMBL" id="CP001322">
    <property type="protein sequence ID" value="ACL03370.1"/>
    <property type="molecule type" value="Genomic_DNA"/>
</dbReference>
<dbReference type="KEGG" id="dal:Dalk_1672"/>
<gene>
    <name evidence="3" type="ordered locus">Dalk_1672</name>
</gene>
<evidence type="ECO:0000259" key="2">
    <source>
        <dbReference type="Pfam" id="PF00793"/>
    </source>
</evidence>
<dbReference type="HOGENOM" id="CLU_062599_1_1_7"/>
<protein>
    <submittedName>
        <fullName evidence="3">DAHP synthetase I/KDSA</fullName>
    </submittedName>
</protein>
<dbReference type="InterPro" id="IPR052899">
    <property type="entry name" value="Class-I_DAHP_synthase"/>
</dbReference>
<dbReference type="Proteomes" id="UP000000739">
    <property type="component" value="Chromosome"/>
</dbReference>
<dbReference type="eggNOG" id="COG2876">
    <property type="taxonomic scope" value="Bacteria"/>
</dbReference>
<dbReference type="GO" id="GO:0016740">
    <property type="term" value="F:transferase activity"/>
    <property type="evidence" value="ECO:0007669"/>
    <property type="project" value="UniProtKB-KW"/>
</dbReference>
<keyword evidence="1" id="KW-0808">Transferase</keyword>
<dbReference type="SUPFAM" id="SSF51569">
    <property type="entry name" value="Aldolase"/>
    <property type="match status" value="1"/>
</dbReference>
<accession>B8FAS4</accession>
<proteinExistence type="predicted"/>
<dbReference type="PANTHER" id="PTHR43018:SF1">
    <property type="entry name" value="PROTEIN AROA(G)"/>
    <property type="match status" value="1"/>
</dbReference>
<name>B8FAS4_DESAL</name>
<organism evidence="3 4">
    <name type="scientific">Desulfatibacillum aliphaticivorans</name>
    <dbReference type="NCBI Taxonomy" id="218208"/>
    <lineage>
        <taxon>Bacteria</taxon>
        <taxon>Pseudomonadati</taxon>
        <taxon>Thermodesulfobacteriota</taxon>
        <taxon>Desulfobacteria</taxon>
        <taxon>Desulfobacterales</taxon>
        <taxon>Desulfatibacillaceae</taxon>
        <taxon>Desulfatibacillum</taxon>
    </lineage>
</organism>
<evidence type="ECO:0000256" key="1">
    <source>
        <dbReference type="ARBA" id="ARBA00022679"/>
    </source>
</evidence>
<dbReference type="InterPro" id="IPR013785">
    <property type="entry name" value="Aldolase_TIM"/>
</dbReference>
<dbReference type="Gene3D" id="3.20.20.70">
    <property type="entry name" value="Aldolase class I"/>
    <property type="match status" value="1"/>
</dbReference>
<evidence type="ECO:0000313" key="4">
    <source>
        <dbReference type="Proteomes" id="UP000000739"/>
    </source>
</evidence>
<keyword evidence="4" id="KW-1185">Reference proteome</keyword>